<dbReference type="InterPro" id="IPR037069">
    <property type="entry name" value="AcylCoA_DH/ox_N_sf"/>
</dbReference>
<evidence type="ECO:0000256" key="2">
    <source>
        <dbReference type="ARBA" id="ARBA00009347"/>
    </source>
</evidence>
<feature type="domain" description="Acyl-CoA dehydrogenase/oxidase C-terminal" evidence="5">
    <location>
        <begin position="265"/>
        <end position="412"/>
    </location>
</feature>
<dbReference type="Pfam" id="PF00441">
    <property type="entry name" value="Acyl-CoA_dh_1"/>
    <property type="match status" value="1"/>
</dbReference>
<dbReference type="InterPro" id="IPR009075">
    <property type="entry name" value="AcylCo_DH/oxidase_C"/>
</dbReference>
<dbReference type="EMBL" id="VOBR01000005">
    <property type="protein sequence ID" value="TWP52564.1"/>
    <property type="molecule type" value="Genomic_DNA"/>
</dbReference>
<reference evidence="6 7" key="1">
    <citation type="submission" date="2019-07" db="EMBL/GenBank/DDBJ databases">
        <title>Lentzea xizangensis sp. nov., isolated from Qinghai-Tibetan Plateau Soils.</title>
        <authorList>
            <person name="Huang J."/>
        </authorList>
    </citation>
    <scope>NUCLEOTIDE SEQUENCE [LARGE SCALE GENOMIC DNA]</scope>
    <source>
        <strain evidence="6 7">FXJ1.1311</strain>
    </source>
</reference>
<evidence type="ECO:0000313" key="7">
    <source>
        <dbReference type="Proteomes" id="UP000316639"/>
    </source>
</evidence>
<dbReference type="Gene3D" id="2.40.110.10">
    <property type="entry name" value="Butyryl-CoA Dehydrogenase, subunit A, domain 2"/>
    <property type="match status" value="1"/>
</dbReference>
<dbReference type="GO" id="GO:0003995">
    <property type="term" value="F:acyl-CoA dehydrogenase activity"/>
    <property type="evidence" value="ECO:0007669"/>
    <property type="project" value="TreeGrafter"/>
</dbReference>
<dbReference type="Gene3D" id="1.10.540.10">
    <property type="entry name" value="Acyl-CoA dehydrogenase/oxidase, N-terminal domain"/>
    <property type="match status" value="1"/>
</dbReference>
<protein>
    <submittedName>
        <fullName evidence="6">Acyl-CoA dehydrogenase</fullName>
    </submittedName>
</protein>
<gene>
    <name evidence="6" type="ORF">FKR81_09595</name>
</gene>
<dbReference type="SUPFAM" id="SSF56645">
    <property type="entry name" value="Acyl-CoA dehydrogenase NM domain-like"/>
    <property type="match status" value="1"/>
</dbReference>
<dbReference type="GO" id="GO:0050660">
    <property type="term" value="F:flavin adenine dinucleotide binding"/>
    <property type="evidence" value="ECO:0007669"/>
    <property type="project" value="InterPro"/>
</dbReference>
<dbReference type="InterPro" id="IPR009100">
    <property type="entry name" value="AcylCoA_DH/oxidase_NM_dom_sf"/>
</dbReference>
<dbReference type="InterPro" id="IPR036250">
    <property type="entry name" value="AcylCo_DH-like_C"/>
</dbReference>
<comment type="caution">
    <text evidence="6">The sequence shown here is derived from an EMBL/GenBank/DDBJ whole genome shotgun (WGS) entry which is preliminary data.</text>
</comment>
<name>A0A563EZM8_9PSEU</name>
<dbReference type="PANTHER" id="PTHR43884:SF19">
    <property type="entry name" value="ACYL-COA DEHYDROGENASE FADE4-RELATED"/>
    <property type="match status" value="1"/>
</dbReference>
<proteinExistence type="inferred from homology"/>
<dbReference type="GO" id="GO:0005886">
    <property type="term" value="C:plasma membrane"/>
    <property type="evidence" value="ECO:0007669"/>
    <property type="project" value="TreeGrafter"/>
</dbReference>
<comment type="cofactor">
    <cofactor evidence="1">
        <name>FAD</name>
        <dbReference type="ChEBI" id="CHEBI:57692"/>
    </cofactor>
</comment>
<dbReference type="SUPFAM" id="SSF47203">
    <property type="entry name" value="Acyl-CoA dehydrogenase C-terminal domain-like"/>
    <property type="match status" value="1"/>
</dbReference>
<keyword evidence="3" id="KW-0285">Flavoprotein</keyword>
<dbReference type="PANTHER" id="PTHR43884">
    <property type="entry name" value="ACYL-COA DEHYDROGENASE"/>
    <property type="match status" value="1"/>
</dbReference>
<evidence type="ECO:0000256" key="4">
    <source>
        <dbReference type="ARBA" id="ARBA00022827"/>
    </source>
</evidence>
<evidence type="ECO:0000259" key="5">
    <source>
        <dbReference type="Pfam" id="PF00441"/>
    </source>
</evidence>
<keyword evidence="4" id="KW-0274">FAD</keyword>
<accession>A0A563EZM8</accession>
<evidence type="ECO:0000313" key="6">
    <source>
        <dbReference type="EMBL" id="TWP52564.1"/>
    </source>
</evidence>
<organism evidence="6 7">
    <name type="scientific">Lentzea tibetensis</name>
    <dbReference type="NCBI Taxonomy" id="2591470"/>
    <lineage>
        <taxon>Bacteria</taxon>
        <taxon>Bacillati</taxon>
        <taxon>Actinomycetota</taxon>
        <taxon>Actinomycetes</taxon>
        <taxon>Pseudonocardiales</taxon>
        <taxon>Pseudonocardiaceae</taxon>
        <taxon>Lentzea</taxon>
    </lineage>
</organism>
<dbReference type="OrthoDB" id="5427839at2"/>
<sequence>MHCGNTTWCRKLLTGSLRNETRRSPVLFDPNSYQPEHLDAETQRLLRATIDWFENRGKRQLIADAQDKVWYSEFLDFVKREKLFATFCTPQSEAGQDANKRWDGARNAAFSEVLGFYGLQYWYAWQVTVLGLGPIWMSANAEARQKAANLLDSGAVFAFGLSEKEHGADVYSTDMLLTPTEDGYKANGGKYYIGNGNVAGMVSVFGRRTDIDGTDGYVFFAVDSQSDNFKLIKNVVDSQMFVSEFRLEDYPVSEADILHTGAEAFSAALNTVNVGKFNLCTASIGICEHSFYEAITHAHNRILYGSPVTDFPHVKQNFVDAYARLTAMKLFADRSVDYFRSANDTDRRYLLFNPITKMKVTSEGEQVIDLLWDVIAAKGFEKDTYFTRATADIRALPKLEGTVHVNLALVLKFMPNYLFNPKQYDEVPSRHDATNDDFFFKQGPARGLGKIQFHDWEPVYAEHAHIPNVQLFHEQANAIKTLLTTAAPDEKQQQDLDFLLNLGHLFTLVVYGQLVLEQAKITGTDPKLLDQIFDFLVRDFSGYAVALHGKTSSTEKQQQWALGQVRKPHSDQERFDHVWEQVKGLSGAYAMRP</sequence>
<dbReference type="InterPro" id="IPR046373">
    <property type="entry name" value="Acyl-CoA_Oxase/DH_mid-dom_sf"/>
</dbReference>
<dbReference type="Gene3D" id="1.20.140.10">
    <property type="entry name" value="Butyryl-CoA Dehydrogenase, subunit A, domain 3"/>
    <property type="match status" value="1"/>
</dbReference>
<dbReference type="AlphaFoldDB" id="A0A563EZM8"/>
<comment type="similarity">
    <text evidence="2">Belongs to the acyl-CoA dehydrogenase family.</text>
</comment>
<dbReference type="Proteomes" id="UP000316639">
    <property type="component" value="Unassembled WGS sequence"/>
</dbReference>
<keyword evidence="7" id="KW-1185">Reference proteome</keyword>
<evidence type="ECO:0000256" key="3">
    <source>
        <dbReference type="ARBA" id="ARBA00022630"/>
    </source>
</evidence>
<evidence type="ECO:0000256" key="1">
    <source>
        <dbReference type="ARBA" id="ARBA00001974"/>
    </source>
</evidence>